<dbReference type="SUPFAM" id="SSF48264">
    <property type="entry name" value="Cytochrome P450"/>
    <property type="match status" value="1"/>
</dbReference>
<dbReference type="Gene3D" id="1.10.630.10">
    <property type="entry name" value="Cytochrome P450"/>
    <property type="match status" value="1"/>
</dbReference>
<dbReference type="PANTHER" id="PTHR46696:SF1">
    <property type="entry name" value="CYTOCHROME P450 YJIB-RELATED"/>
    <property type="match status" value="1"/>
</dbReference>
<dbReference type="EMBL" id="CP130318">
    <property type="protein sequence ID" value="WNQ10665.1"/>
    <property type="molecule type" value="Genomic_DNA"/>
</dbReference>
<reference evidence="7 8" key="1">
    <citation type="submission" date="2022-02" db="EMBL/GenBank/DDBJ databases">
        <title>Paenibacillus sp. MBLB1776 Whole Genome Shotgun Sequencing.</title>
        <authorList>
            <person name="Hwang C.Y."/>
            <person name="Cho E.-S."/>
            <person name="Seo M.-J."/>
        </authorList>
    </citation>
    <scope>NUCLEOTIDE SEQUENCE [LARGE SCALE GENOMIC DNA]</scope>
    <source>
        <strain evidence="7 8">MBLB1776</strain>
    </source>
</reference>
<dbReference type="FunFam" id="1.10.630.10:FF:000018">
    <property type="entry name" value="Cytochrome P450 monooxygenase"/>
    <property type="match status" value="1"/>
</dbReference>
<keyword evidence="6" id="KW-0503">Monooxygenase</keyword>
<keyword evidence="4" id="KW-0560">Oxidoreductase</keyword>
<evidence type="ECO:0000256" key="5">
    <source>
        <dbReference type="ARBA" id="ARBA00023004"/>
    </source>
</evidence>
<keyword evidence="3" id="KW-0479">Metal-binding</keyword>
<dbReference type="PANTHER" id="PTHR46696">
    <property type="entry name" value="P450, PUTATIVE (EUROFUNG)-RELATED"/>
    <property type="match status" value="1"/>
</dbReference>
<dbReference type="AlphaFoldDB" id="A0AA96LCA8"/>
<comment type="similarity">
    <text evidence="1">Belongs to the cytochrome P450 family.</text>
</comment>
<dbReference type="CDD" id="cd20625">
    <property type="entry name" value="CYP164-like"/>
    <property type="match status" value="1"/>
</dbReference>
<dbReference type="Pfam" id="PF00067">
    <property type="entry name" value="p450"/>
    <property type="match status" value="1"/>
</dbReference>
<dbReference type="KEGG" id="paun:MJA45_24080"/>
<dbReference type="GO" id="GO:0004497">
    <property type="term" value="F:monooxygenase activity"/>
    <property type="evidence" value="ECO:0007669"/>
    <property type="project" value="UniProtKB-KW"/>
</dbReference>
<dbReference type="GO" id="GO:0005506">
    <property type="term" value="F:iron ion binding"/>
    <property type="evidence" value="ECO:0007669"/>
    <property type="project" value="InterPro"/>
</dbReference>
<protein>
    <submittedName>
        <fullName evidence="7">Cytochrome P450</fullName>
    </submittedName>
</protein>
<organism evidence="7 8">
    <name type="scientific">Paenibacillus aurantius</name>
    <dbReference type="NCBI Taxonomy" id="2918900"/>
    <lineage>
        <taxon>Bacteria</taxon>
        <taxon>Bacillati</taxon>
        <taxon>Bacillota</taxon>
        <taxon>Bacilli</taxon>
        <taxon>Bacillales</taxon>
        <taxon>Paenibacillaceae</taxon>
        <taxon>Paenibacillus</taxon>
    </lineage>
</organism>
<dbReference type="PRINTS" id="PR00359">
    <property type="entry name" value="BP450"/>
</dbReference>
<gene>
    <name evidence="7" type="ORF">MJA45_24080</name>
</gene>
<evidence type="ECO:0000313" key="8">
    <source>
        <dbReference type="Proteomes" id="UP001305702"/>
    </source>
</evidence>
<dbReference type="Proteomes" id="UP001305702">
    <property type="component" value="Chromosome"/>
</dbReference>
<evidence type="ECO:0000256" key="2">
    <source>
        <dbReference type="ARBA" id="ARBA00022617"/>
    </source>
</evidence>
<evidence type="ECO:0000256" key="1">
    <source>
        <dbReference type="ARBA" id="ARBA00010617"/>
    </source>
</evidence>
<keyword evidence="5" id="KW-0408">Iron</keyword>
<sequence>MEWPISSKQPDIAAWFRQYSDPLHRDPYSFYRYLLEEEPVYFLEERRTWVVSRYEDVTQVLKDPVFVKEYRNAVPLPETAQAATFSRKIDELFYHSMLNRDAPVHTRLRRSVSHAFTPNRMTRLQPKIIEIAKQLAHQLEGEAKPDLIASFAFPLPVIVIAEILGVPAEDRELFKAWSHTFARDLDGTDTSPEFASRARQAGDEISDYFKCMITERRARPREDLISEMLASQQREEGLTDLEIIATCTLLLVAGHETTVNLIGNGVRTLLTHTNQLEKLLHRPEWMPSTIEEVLRYESPVQMTSRFASADYELRGKAIRQGQSVQVMLAAANRDAAKFHQPDRFLIDRTPNPHIAFATGSHYCLGAPLARMEGEIALAALLKRFPRMQLAAEHPDWRPLILFRGLSSLLLRLE</sequence>
<keyword evidence="2" id="KW-0349">Heme</keyword>
<dbReference type="RefSeq" id="WP_315604439.1">
    <property type="nucleotide sequence ID" value="NZ_CP130318.1"/>
</dbReference>
<dbReference type="GO" id="GO:0020037">
    <property type="term" value="F:heme binding"/>
    <property type="evidence" value="ECO:0007669"/>
    <property type="project" value="InterPro"/>
</dbReference>
<dbReference type="InterPro" id="IPR002397">
    <property type="entry name" value="Cyt_P450_B"/>
</dbReference>
<evidence type="ECO:0000256" key="3">
    <source>
        <dbReference type="ARBA" id="ARBA00022723"/>
    </source>
</evidence>
<name>A0AA96LCA8_9BACL</name>
<proteinExistence type="inferred from homology"/>
<evidence type="ECO:0000313" key="7">
    <source>
        <dbReference type="EMBL" id="WNQ10665.1"/>
    </source>
</evidence>
<dbReference type="InterPro" id="IPR001128">
    <property type="entry name" value="Cyt_P450"/>
</dbReference>
<dbReference type="GO" id="GO:0016705">
    <property type="term" value="F:oxidoreductase activity, acting on paired donors, with incorporation or reduction of molecular oxygen"/>
    <property type="evidence" value="ECO:0007669"/>
    <property type="project" value="InterPro"/>
</dbReference>
<evidence type="ECO:0000256" key="4">
    <source>
        <dbReference type="ARBA" id="ARBA00023002"/>
    </source>
</evidence>
<dbReference type="InterPro" id="IPR036396">
    <property type="entry name" value="Cyt_P450_sf"/>
</dbReference>
<accession>A0AA96LCA8</accession>
<keyword evidence="8" id="KW-1185">Reference proteome</keyword>
<evidence type="ECO:0000256" key="6">
    <source>
        <dbReference type="ARBA" id="ARBA00023033"/>
    </source>
</evidence>